<evidence type="ECO:0000313" key="2">
    <source>
        <dbReference type="EMBL" id="OSM03957.1"/>
    </source>
</evidence>
<dbReference type="AlphaFoldDB" id="A0A1Y2K3J7"/>
<protein>
    <submittedName>
        <fullName evidence="2">Uncharacterized protein</fullName>
    </submittedName>
</protein>
<reference evidence="2 3" key="1">
    <citation type="journal article" date="2016" name="BMC Genomics">
        <title>Combined genomic and structural analyses of a cultured magnetotactic bacterium reveals its niche adaptation to a dynamic environment.</title>
        <authorList>
            <person name="Araujo A.C."/>
            <person name="Morillo V."/>
            <person name="Cypriano J."/>
            <person name="Teixeira L.C."/>
            <person name="Leao P."/>
            <person name="Lyra S."/>
            <person name="Almeida L.G."/>
            <person name="Bazylinski D.A."/>
            <person name="Vasconcellos A.T."/>
            <person name="Abreu F."/>
            <person name="Lins U."/>
        </authorList>
    </citation>
    <scope>NUCLEOTIDE SEQUENCE [LARGE SCALE GENOMIC DNA]</scope>
    <source>
        <strain evidence="2 3">IT-1</strain>
    </source>
</reference>
<accession>A0A1Y2K3J7</accession>
<keyword evidence="3" id="KW-1185">Reference proteome</keyword>
<evidence type="ECO:0000256" key="1">
    <source>
        <dbReference type="SAM" id="MobiDB-lite"/>
    </source>
</evidence>
<gene>
    <name evidence="2" type="ORF">MAIT1_03801</name>
</gene>
<feature type="compositionally biased region" description="Basic and acidic residues" evidence="1">
    <location>
        <begin position="245"/>
        <end position="257"/>
    </location>
</feature>
<evidence type="ECO:0000313" key="3">
    <source>
        <dbReference type="Proteomes" id="UP000194003"/>
    </source>
</evidence>
<organism evidence="2 3">
    <name type="scientific">Magnetofaba australis IT-1</name>
    <dbReference type="NCBI Taxonomy" id="1434232"/>
    <lineage>
        <taxon>Bacteria</taxon>
        <taxon>Pseudomonadati</taxon>
        <taxon>Pseudomonadota</taxon>
        <taxon>Magnetococcia</taxon>
        <taxon>Magnetococcales</taxon>
        <taxon>Magnetococcaceae</taxon>
        <taxon>Magnetofaba</taxon>
    </lineage>
</organism>
<comment type="caution">
    <text evidence="2">The sequence shown here is derived from an EMBL/GenBank/DDBJ whole genome shotgun (WGS) entry which is preliminary data.</text>
</comment>
<name>A0A1Y2K3J7_9PROT</name>
<feature type="compositionally biased region" description="Basic and acidic residues" evidence="1">
    <location>
        <begin position="286"/>
        <end position="302"/>
    </location>
</feature>
<dbReference type="EMBL" id="LVJN01000019">
    <property type="protein sequence ID" value="OSM03957.1"/>
    <property type="molecule type" value="Genomic_DNA"/>
</dbReference>
<dbReference type="Proteomes" id="UP000194003">
    <property type="component" value="Unassembled WGS sequence"/>
</dbReference>
<feature type="region of interest" description="Disordered" evidence="1">
    <location>
        <begin position="1"/>
        <end position="34"/>
    </location>
</feature>
<feature type="region of interest" description="Disordered" evidence="1">
    <location>
        <begin position="245"/>
        <end position="302"/>
    </location>
</feature>
<proteinExistence type="predicted"/>
<sequence length="302" mass="34216">MEPMPSAQPEINSPPPNPPEQQETTPFSESSYTPQEVELFNALPPQVKTLFEKRDAQWDRAFEERLGQLGEALENIKGMEKHLVEEAKAIGKSPDALFKEMLQGHRAMRENPEQTAQLLQSALQQRFAKLRQKHPTTAPENLQPTPEIAALAMRLQQVEALLQQQNHQRYTHAEGLTRHAIEAFLKEAHDDGQTKHPHVESVMTEMIPILRLIRETKPWLNPMEALSEAYQQALWLSPRTRGDQLAEESKQWRDKASKQAKKARSAIKGGAPASKGQGPGQAKPKTIKETMLEAYDRMNGEY</sequence>